<organism evidence="11 12">
    <name type="scientific">Ceratodon purpureus</name>
    <name type="common">Fire moss</name>
    <name type="synonym">Dicranum purpureum</name>
    <dbReference type="NCBI Taxonomy" id="3225"/>
    <lineage>
        <taxon>Eukaryota</taxon>
        <taxon>Viridiplantae</taxon>
        <taxon>Streptophyta</taxon>
        <taxon>Embryophyta</taxon>
        <taxon>Bryophyta</taxon>
        <taxon>Bryophytina</taxon>
        <taxon>Bryopsida</taxon>
        <taxon>Dicranidae</taxon>
        <taxon>Pseudoditrichales</taxon>
        <taxon>Ditrichaceae</taxon>
        <taxon>Ceratodon</taxon>
    </lineage>
</organism>
<dbReference type="PANTHER" id="PTHR31477">
    <property type="entry name" value="CENTROSOMAL PROTEIN OF 44 KDA"/>
    <property type="match status" value="1"/>
</dbReference>
<name>A0A8T0IV03_CERPU</name>
<keyword evidence="5" id="KW-0963">Cytoplasm</keyword>
<evidence type="ECO:0000256" key="6">
    <source>
        <dbReference type="ARBA" id="ARBA00023054"/>
    </source>
</evidence>
<reference evidence="11" key="1">
    <citation type="submission" date="2020-06" db="EMBL/GenBank/DDBJ databases">
        <title>WGS assembly of Ceratodon purpureus strain R40.</title>
        <authorList>
            <person name="Carey S.B."/>
            <person name="Jenkins J."/>
            <person name="Shu S."/>
            <person name="Lovell J.T."/>
            <person name="Sreedasyam A."/>
            <person name="Maumus F."/>
            <person name="Tiley G.P."/>
            <person name="Fernandez-Pozo N."/>
            <person name="Barry K."/>
            <person name="Chen C."/>
            <person name="Wang M."/>
            <person name="Lipzen A."/>
            <person name="Daum C."/>
            <person name="Saski C.A."/>
            <person name="Payton A.C."/>
            <person name="Mcbreen J.C."/>
            <person name="Conrad R.E."/>
            <person name="Kollar L.M."/>
            <person name="Olsson S."/>
            <person name="Huttunen S."/>
            <person name="Landis J.B."/>
            <person name="Wickett N.J."/>
            <person name="Johnson M.G."/>
            <person name="Rensing S.A."/>
            <person name="Grimwood J."/>
            <person name="Schmutz J."/>
            <person name="Mcdaniel S.F."/>
        </authorList>
    </citation>
    <scope>NUCLEOTIDE SEQUENCE</scope>
    <source>
        <strain evidence="11">R40</strain>
    </source>
</reference>
<comment type="caution">
    <text evidence="11">The sequence shown here is derived from an EMBL/GenBank/DDBJ whole genome shotgun (WGS) entry which is preliminary data.</text>
</comment>
<feature type="domain" description="Centrosomal CEP44" evidence="10">
    <location>
        <begin position="22"/>
        <end position="144"/>
    </location>
</feature>
<keyword evidence="12" id="KW-1185">Reference proteome</keyword>
<dbReference type="InterPro" id="IPR033603">
    <property type="entry name" value="CEP44"/>
</dbReference>
<dbReference type="PANTHER" id="PTHR31477:SF1">
    <property type="entry name" value="CENTROSOMAL PROTEIN OF 44 KDA"/>
    <property type="match status" value="1"/>
</dbReference>
<proteinExistence type="predicted"/>
<dbReference type="Pfam" id="PF15007">
    <property type="entry name" value="CEP44"/>
    <property type="match status" value="1"/>
</dbReference>
<dbReference type="Proteomes" id="UP000822688">
    <property type="component" value="Chromosome 2"/>
</dbReference>
<evidence type="ECO:0000256" key="5">
    <source>
        <dbReference type="ARBA" id="ARBA00022490"/>
    </source>
</evidence>
<accession>A0A8T0IV03</accession>
<dbReference type="InterPro" id="IPR029157">
    <property type="entry name" value="CEP44_CC"/>
</dbReference>
<keyword evidence="6" id="KW-0175">Coiled coil</keyword>
<comment type="function">
    <text evidence="8">Centriole-enriched microtubule-binding protein involved in centriole biogenesis. In collaboration with CEP295 and POC1B, is required for the centriole-to-centrosome conversion by ensuring the formation of bona fide centriole wall. Functions as a linker component that maintains centrosome cohesion. Associates with CROCC and regulates its stability and localization to the centrosome.</text>
</comment>
<evidence type="ECO:0000256" key="7">
    <source>
        <dbReference type="ARBA" id="ARBA00023212"/>
    </source>
</evidence>
<evidence type="ECO:0000256" key="8">
    <source>
        <dbReference type="ARBA" id="ARBA00046235"/>
    </source>
</evidence>
<dbReference type="EMBL" id="CM026422">
    <property type="protein sequence ID" value="KAG0587560.1"/>
    <property type="molecule type" value="Genomic_DNA"/>
</dbReference>
<evidence type="ECO:0000256" key="9">
    <source>
        <dbReference type="SAM" id="MobiDB-lite"/>
    </source>
</evidence>
<comment type="subcellular location">
    <subcellularLocation>
        <location evidence="1">Cytoplasm</location>
        <location evidence="1">Cytoskeleton</location>
        <location evidence="1">Microtubule organizing center</location>
        <location evidence="1">Centrosome</location>
        <location evidence="1">Centriole</location>
    </subcellularLocation>
    <subcellularLocation>
        <location evidence="3">Cytoplasm</location>
        <location evidence="3">Cytoskeleton</location>
        <location evidence="3">Spindle pole</location>
    </subcellularLocation>
    <subcellularLocation>
        <location evidence="2">Midbody</location>
    </subcellularLocation>
</comment>
<dbReference type="GO" id="GO:0030496">
    <property type="term" value="C:midbody"/>
    <property type="evidence" value="ECO:0007669"/>
    <property type="project" value="UniProtKB-SubCell"/>
</dbReference>
<evidence type="ECO:0000256" key="2">
    <source>
        <dbReference type="ARBA" id="ARBA00004214"/>
    </source>
</evidence>
<feature type="region of interest" description="Disordered" evidence="9">
    <location>
        <begin position="303"/>
        <end position="334"/>
    </location>
</feature>
<gene>
    <name evidence="11" type="ORF">KC19_2G173300</name>
</gene>
<dbReference type="EMBL" id="CM026422">
    <property type="protein sequence ID" value="KAG0587555.1"/>
    <property type="molecule type" value="Genomic_DNA"/>
</dbReference>
<dbReference type="AlphaFoldDB" id="A0A8T0IV03"/>
<dbReference type="GO" id="GO:0000922">
    <property type="term" value="C:spindle pole"/>
    <property type="evidence" value="ECO:0007669"/>
    <property type="project" value="UniProtKB-SubCell"/>
</dbReference>
<evidence type="ECO:0000313" key="12">
    <source>
        <dbReference type="Proteomes" id="UP000822688"/>
    </source>
</evidence>
<dbReference type="GO" id="GO:0005814">
    <property type="term" value="C:centriole"/>
    <property type="evidence" value="ECO:0007669"/>
    <property type="project" value="UniProtKB-SubCell"/>
</dbReference>
<sequence length="621" mass="70924">MRLRVFCLRWRSRREEEMATGDVRGNFERLKVQLRSISYPHTLDLQGCRDGLPAAILPLVHYALLGYSRHIARYLNVNGYVLYAKSDLRFVECVIKLLRKEFDYRCPLTVAQVFARGFAEKKFLFVHDLIQMCKRKHNDLLRVVRNSEKKNQVCQPKAFGTVLRTQRTPLFRNKHLSSKFDRRCELDLLPDAKCPEICRRSACQENSWAVPEECRTRLSAVADGEESIRAQSLERAKNHGLRVLTRSTDREIDEKCRMHPSMLPSKSSPRRTHAVMGAQMIYKEHGYGLSFPEPVLGERNYDPEATSPRSSCPGFDRLKQRKNSGDDCTPECPTKWASREGSAALRRDITKAAFVKDGHLKPALTTPNLDHNFESFDEPVLTSNNAEGQLHTPHTHPVPSAQMTTCPSKEGCLNDHLNENRLTAPEVAGRSDAPAHTTIDDPPQAVWQKIIDLAGKIDSCFCSLDSKIAHSFNSLDDKLETKFKYLDEGVTCTRESLQDKLNVLENRIDHLERTSQISPMSFQTNVTYNEDGHPIRDITNTFNNTVDNGSWRNFTGLQSRDPQVYYPYHYQQQQDMQTIPNMPMYAGILKASTQDFIASVRARFHQTKEMLKVNDNSAYGA</sequence>
<dbReference type="EMBL" id="CM026422">
    <property type="protein sequence ID" value="KAG0587558.1"/>
    <property type="molecule type" value="Genomic_DNA"/>
</dbReference>
<evidence type="ECO:0000256" key="1">
    <source>
        <dbReference type="ARBA" id="ARBA00004114"/>
    </source>
</evidence>
<evidence type="ECO:0000313" key="11">
    <source>
        <dbReference type="EMBL" id="KAG0587560.1"/>
    </source>
</evidence>
<evidence type="ECO:0000256" key="3">
    <source>
        <dbReference type="ARBA" id="ARBA00004647"/>
    </source>
</evidence>
<evidence type="ECO:0000256" key="4">
    <source>
        <dbReference type="ARBA" id="ARBA00014053"/>
    </source>
</evidence>
<evidence type="ECO:0000259" key="10">
    <source>
        <dbReference type="Pfam" id="PF15007"/>
    </source>
</evidence>
<keyword evidence="7" id="KW-0206">Cytoskeleton</keyword>
<protein>
    <recommendedName>
        <fullName evidence="4">Centrosomal protein of 44 kDa</fullName>
    </recommendedName>
</protein>